<keyword evidence="2" id="KW-1133">Transmembrane helix</keyword>
<reference evidence="4" key="1">
    <citation type="submission" date="2022-11" db="UniProtKB">
        <authorList>
            <consortium name="EnsemblMetazoa"/>
        </authorList>
    </citation>
    <scope>IDENTIFICATION</scope>
</reference>
<evidence type="ECO:0000313" key="4">
    <source>
        <dbReference type="EnsemblMetazoa" id="XP_038045615.1"/>
    </source>
</evidence>
<keyword evidence="2" id="KW-0472">Membrane</keyword>
<dbReference type="AlphaFoldDB" id="A0A913Z4F5"/>
<dbReference type="Pfam" id="PF06809">
    <property type="entry name" value="NPDC1"/>
    <property type="match status" value="1"/>
</dbReference>
<dbReference type="GeneID" id="119720132"/>
<evidence type="ECO:0000313" key="5">
    <source>
        <dbReference type="Proteomes" id="UP000887568"/>
    </source>
</evidence>
<dbReference type="EnsemblMetazoa" id="XM_038189687.1">
    <property type="protein sequence ID" value="XP_038045615.1"/>
    <property type="gene ID" value="LOC119720132"/>
</dbReference>
<evidence type="ECO:0000256" key="2">
    <source>
        <dbReference type="SAM" id="Phobius"/>
    </source>
</evidence>
<feature type="transmembrane region" description="Helical" evidence="2">
    <location>
        <begin position="168"/>
        <end position="193"/>
    </location>
</feature>
<feature type="compositionally biased region" description="Basic and acidic residues" evidence="1">
    <location>
        <begin position="92"/>
        <end position="109"/>
    </location>
</feature>
<feature type="compositionally biased region" description="Acidic residues" evidence="1">
    <location>
        <begin position="264"/>
        <end position="274"/>
    </location>
</feature>
<name>A0A913Z4F5_PATMI</name>
<feature type="region of interest" description="Disordered" evidence="1">
    <location>
        <begin position="81"/>
        <end position="151"/>
    </location>
</feature>
<accession>A0A913Z4F5</accession>
<dbReference type="PANTHER" id="PTHR23352">
    <property type="entry name" value="NEURAL PROLIFERATION DIFFERENTIATION AND CONTROL PROTEIN-1 NPDC-1 PROTEIN"/>
    <property type="match status" value="1"/>
</dbReference>
<evidence type="ECO:0000256" key="1">
    <source>
        <dbReference type="SAM" id="MobiDB-lite"/>
    </source>
</evidence>
<dbReference type="Proteomes" id="UP000887568">
    <property type="component" value="Unplaced"/>
</dbReference>
<feature type="chain" id="PRO_5037066606" description="Neural proliferation differentiation and control protein 1" evidence="3">
    <location>
        <begin position="21"/>
        <end position="313"/>
    </location>
</feature>
<proteinExistence type="predicted"/>
<feature type="region of interest" description="Disordered" evidence="1">
    <location>
        <begin position="252"/>
        <end position="313"/>
    </location>
</feature>
<evidence type="ECO:0008006" key="6">
    <source>
        <dbReference type="Google" id="ProtNLM"/>
    </source>
</evidence>
<evidence type="ECO:0000256" key="3">
    <source>
        <dbReference type="SAM" id="SignalP"/>
    </source>
</evidence>
<dbReference type="PANTHER" id="PTHR23352:SF2">
    <property type="entry name" value="NEURAL PROLIFERATION DIFFERENTIATION AND CONTROL PROTEIN 1"/>
    <property type="match status" value="1"/>
</dbReference>
<organism evidence="4 5">
    <name type="scientific">Patiria miniata</name>
    <name type="common">Bat star</name>
    <name type="synonym">Asterina miniata</name>
    <dbReference type="NCBI Taxonomy" id="46514"/>
    <lineage>
        <taxon>Eukaryota</taxon>
        <taxon>Metazoa</taxon>
        <taxon>Echinodermata</taxon>
        <taxon>Eleutherozoa</taxon>
        <taxon>Asterozoa</taxon>
        <taxon>Asteroidea</taxon>
        <taxon>Valvatacea</taxon>
        <taxon>Valvatida</taxon>
        <taxon>Asterinidae</taxon>
        <taxon>Patiria</taxon>
    </lineage>
</organism>
<dbReference type="OrthoDB" id="6270617at2759"/>
<feature type="signal peptide" evidence="3">
    <location>
        <begin position="1"/>
        <end position="20"/>
    </location>
</feature>
<dbReference type="InterPro" id="IPR009635">
    <property type="entry name" value="NPDC1"/>
</dbReference>
<keyword evidence="5" id="KW-1185">Reference proteome</keyword>
<keyword evidence="2" id="KW-0812">Transmembrane</keyword>
<dbReference type="OMA" id="EHNGICK"/>
<sequence>MAFWHGSFVSVLLFLHCLSCQPLRGSTTWERKESGQKGVPEIETIVRRVEQTRRTDGGSTPLSTKKGEVVVDKTETRVLTDHQVVQPNGETTHLEHENVETVEKTKPADDPAEAVPVGDLSESNAADPPPQDDGVNAAVRSGDDPDNDISKQQEAPIAHDGEILLEDWQFILIVCGCVAVGVLGIAVAFLCWYKIQTTAKAQSEAEYPAYGLTGPSAHMPSNMSNGDRKLAQSAQMYHYQHQKQQMIAMEKREKGEMQQNASDYDSEEENEDGDLTVYECPGLAPTGEMQVKNPLFNEDRHSEPTPETEEEKQ</sequence>
<keyword evidence="3" id="KW-0732">Signal</keyword>
<dbReference type="RefSeq" id="XP_038045615.1">
    <property type="nucleotide sequence ID" value="XM_038189687.1"/>
</dbReference>
<protein>
    <recommendedName>
        <fullName evidence="6">Neural proliferation differentiation and control protein 1</fullName>
    </recommendedName>
</protein>
<dbReference type="GO" id="GO:0016020">
    <property type="term" value="C:membrane"/>
    <property type="evidence" value="ECO:0007669"/>
    <property type="project" value="InterPro"/>
</dbReference>